<evidence type="ECO:0000313" key="2">
    <source>
        <dbReference type="EMBL" id="GJQ08282.1"/>
    </source>
</evidence>
<feature type="region of interest" description="Disordered" evidence="1">
    <location>
        <begin position="188"/>
        <end position="244"/>
    </location>
</feature>
<sequence length="278" mass="31862">MSLLLRIPRKRKEKPLSILQVELLPNKFAKKQSLLNEENANNANITQNGKKRLFTHVLTVEDSGRLSYERDDKPRSSHKRHTSYWENFGQKYTKETNAALEWKILDLTDTSEAENASSFTLNGNVLVKEYIGELTTDPFTTSRTQSGDIVYDVYELSYSKVTPVDDSGQPIRVLTNALDEEWLVASEEEHLEDGFSSDSNRTRDYPETPPTSTEEDSYFSEPWYDTEEDLEEGSDNEEGEAAVLWRTEDLLRQLQRTSIHESSSSSYNSQASSTDFNF</sequence>
<accession>A0A9C7PQR5</accession>
<evidence type="ECO:0000256" key="1">
    <source>
        <dbReference type="SAM" id="MobiDB-lite"/>
    </source>
</evidence>
<name>A0A9C7PQR5_9RHOD</name>
<dbReference type="AlphaFoldDB" id="A0A9C7PQR5"/>
<feature type="compositionally biased region" description="Low complexity" evidence="1">
    <location>
        <begin position="260"/>
        <end position="278"/>
    </location>
</feature>
<organism evidence="2 3">
    <name type="scientific">Galdieria partita</name>
    <dbReference type="NCBI Taxonomy" id="83374"/>
    <lineage>
        <taxon>Eukaryota</taxon>
        <taxon>Rhodophyta</taxon>
        <taxon>Bangiophyceae</taxon>
        <taxon>Galdieriales</taxon>
        <taxon>Galdieriaceae</taxon>
        <taxon>Galdieria</taxon>
    </lineage>
</organism>
<feature type="compositionally biased region" description="Acidic residues" evidence="1">
    <location>
        <begin position="213"/>
        <end position="240"/>
    </location>
</feature>
<comment type="caution">
    <text evidence="2">The sequence shown here is derived from an EMBL/GenBank/DDBJ whole genome shotgun (WGS) entry which is preliminary data.</text>
</comment>
<keyword evidence="3" id="KW-1185">Reference proteome</keyword>
<evidence type="ECO:0000313" key="3">
    <source>
        <dbReference type="Proteomes" id="UP001061958"/>
    </source>
</evidence>
<reference evidence="2" key="1">
    <citation type="journal article" date="2022" name="Proc. Natl. Acad. Sci. U.S.A.">
        <title>Life cycle and functional genomics of the unicellular red alga Galdieria for elucidating algal and plant evolution and industrial use.</title>
        <authorList>
            <person name="Hirooka S."/>
            <person name="Itabashi T."/>
            <person name="Ichinose T.M."/>
            <person name="Onuma R."/>
            <person name="Fujiwara T."/>
            <person name="Yamashita S."/>
            <person name="Jong L.W."/>
            <person name="Tomita R."/>
            <person name="Iwane A.H."/>
            <person name="Miyagishima S.Y."/>
        </authorList>
    </citation>
    <scope>NUCLEOTIDE SEQUENCE</scope>
    <source>
        <strain evidence="2">NBRC 102759</strain>
    </source>
</reference>
<protein>
    <submittedName>
        <fullName evidence="2">Uncharacterized protein</fullName>
    </submittedName>
</protein>
<dbReference type="Proteomes" id="UP001061958">
    <property type="component" value="Unassembled WGS sequence"/>
</dbReference>
<gene>
    <name evidence="2" type="ORF">GpartN1_g73.t1</name>
</gene>
<reference evidence="2" key="2">
    <citation type="submission" date="2022-01" db="EMBL/GenBank/DDBJ databases">
        <authorList>
            <person name="Hirooka S."/>
            <person name="Miyagishima S.Y."/>
        </authorList>
    </citation>
    <scope>NUCLEOTIDE SEQUENCE</scope>
    <source>
        <strain evidence="2">NBRC 102759</strain>
    </source>
</reference>
<proteinExistence type="predicted"/>
<dbReference type="EMBL" id="BQMJ01000001">
    <property type="protein sequence ID" value="GJQ08282.1"/>
    <property type="molecule type" value="Genomic_DNA"/>
</dbReference>
<dbReference type="OrthoDB" id="10411046at2759"/>
<feature type="region of interest" description="Disordered" evidence="1">
    <location>
        <begin position="257"/>
        <end position="278"/>
    </location>
</feature>